<proteinExistence type="predicted"/>
<accession>A0A418M8C4</accession>
<comment type="caution">
    <text evidence="3">The sequence shown here is derived from an EMBL/GenBank/DDBJ whole genome shotgun (WGS) entry which is preliminary data.</text>
</comment>
<reference evidence="3 4" key="1">
    <citation type="submission" date="2018-08" db="EMBL/GenBank/DDBJ databases">
        <title>Fibrisoma montanum sp. nov., isolated from Danxia mountain soil.</title>
        <authorList>
            <person name="Huang Y."/>
        </authorList>
    </citation>
    <scope>NUCLEOTIDE SEQUENCE [LARGE SCALE GENOMIC DNA]</scope>
    <source>
        <strain evidence="3 4">HYT19</strain>
    </source>
</reference>
<keyword evidence="1" id="KW-0812">Transmembrane</keyword>
<protein>
    <recommendedName>
        <fullName evidence="5">Protein BatD</fullName>
    </recommendedName>
</protein>
<evidence type="ECO:0008006" key="5">
    <source>
        <dbReference type="Google" id="ProtNLM"/>
    </source>
</evidence>
<sequence>MPLEIFRKFLVLFFCCISAVFGQSAENLVTIELSQTAFSIERPFTISVIAPNSENRPIIDFPDIPGFIKRGTSVSFTTSEVENKPVVNQVVTQTYQAKSPGRFKLAPFSVTVNGFVARSEGAVLVVRPAAAVAGGPDATTLTTPATPPSGSAFLSLKASHSSIYAGEGVALSLAFYVADDYPYELELSFTALDRQLQTILKKIRPANAWEENVGINDLKPIPVMVSGRKFREYLLYQAIYFPLSAQPLRLPAVSMWLARPRPKVGPPLAQSETVVFTSKPLTVNVRPLPPHPLRGQVPVGLFHLAESVERTRVSIGQSIRYSFAVEGEGNIATLQAPVPATGPEATAIDIFPPKERQTLSRAGGRVTGRKTFTYFLIPRQNGPLPLGDRFQWIFFNPQTARYDTLRSQIQLQIGTATTAVASVDGGVEKPGQSVSSGVGTPTSIYAGIDKLDSTDQPINGAVLVRAVANVLIILMLLGMLVVFFRR</sequence>
<evidence type="ECO:0000256" key="1">
    <source>
        <dbReference type="SAM" id="Phobius"/>
    </source>
</evidence>
<gene>
    <name evidence="3" type="ORF">DYU11_15070</name>
</gene>
<keyword evidence="1" id="KW-0472">Membrane</keyword>
<dbReference type="EMBL" id="QXED01000004">
    <property type="protein sequence ID" value="RIV22341.1"/>
    <property type="molecule type" value="Genomic_DNA"/>
</dbReference>
<dbReference type="Pfam" id="PF13584">
    <property type="entry name" value="BatD"/>
    <property type="match status" value="1"/>
</dbReference>
<dbReference type="PANTHER" id="PTHR40940:SF2">
    <property type="entry name" value="BATD"/>
    <property type="match status" value="1"/>
</dbReference>
<feature type="signal peptide" evidence="2">
    <location>
        <begin position="1"/>
        <end position="25"/>
    </location>
</feature>
<evidence type="ECO:0000313" key="4">
    <source>
        <dbReference type="Proteomes" id="UP000283523"/>
    </source>
</evidence>
<evidence type="ECO:0000313" key="3">
    <source>
        <dbReference type="EMBL" id="RIV22341.1"/>
    </source>
</evidence>
<feature type="chain" id="PRO_5019135948" description="Protein BatD" evidence="2">
    <location>
        <begin position="26"/>
        <end position="486"/>
    </location>
</feature>
<dbReference type="Proteomes" id="UP000283523">
    <property type="component" value="Unassembled WGS sequence"/>
</dbReference>
<evidence type="ECO:0000256" key="2">
    <source>
        <dbReference type="SAM" id="SignalP"/>
    </source>
</evidence>
<dbReference type="InterPro" id="IPR025738">
    <property type="entry name" value="BatD"/>
</dbReference>
<keyword evidence="1" id="KW-1133">Transmembrane helix</keyword>
<keyword evidence="4" id="KW-1185">Reference proteome</keyword>
<dbReference type="OrthoDB" id="2079210at2"/>
<feature type="transmembrane region" description="Helical" evidence="1">
    <location>
        <begin position="462"/>
        <end position="484"/>
    </location>
</feature>
<dbReference type="PANTHER" id="PTHR40940">
    <property type="entry name" value="PROTEIN BATD-RELATED"/>
    <property type="match status" value="1"/>
</dbReference>
<keyword evidence="2" id="KW-0732">Signal</keyword>
<dbReference type="AlphaFoldDB" id="A0A418M8C4"/>
<name>A0A418M8C4_9BACT</name>
<organism evidence="3 4">
    <name type="scientific">Fibrisoma montanum</name>
    <dbReference type="NCBI Taxonomy" id="2305895"/>
    <lineage>
        <taxon>Bacteria</taxon>
        <taxon>Pseudomonadati</taxon>
        <taxon>Bacteroidota</taxon>
        <taxon>Cytophagia</taxon>
        <taxon>Cytophagales</taxon>
        <taxon>Spirosomataceae</taxon>
        <taxon>Fibrisoma</taxon>
    </lineage>
</organism>